<evidence type="ECO:0000256" key="4">
    <source>
        <dbReference type="PIRNR" id="PIRNR004692"/>
    </source>
</evidence>
<evidence type="ECO:0000313" key="10">
    <source>
        <dbReference type="EMBL" id="TDK67448.1"/>
    </source>
</evidence>
<keyword evidence="3 7" id="KW-0129">CBS domain</keyword>
<dbReference type="PROSITE" id="PS51464">
    <property type="entry name" value="SIS"/>
    <property type="match status" value="1"/>
</dbReference>
<dbReference type="NCBIfam" id="TIGR00393">
    <property type="entry name" value="kpsF"/>
    <property type="match status" value="1"/>
</dbReference>
<dbReference type="GO" id="GO:0019146">
    <property type="term" value="F:arabinose-5-phosphate isomerase activity"/>
    <property type="evidence" value="ECO:0007669"/>
    <property type="project" value="UniProtKB-ARBA"/>
</dbReference>
<dbReference type="InterPro" id="IPR046342">
    <property type="entry name" value="CBS_dom_sf"/>
</dbReference>
<feature type="domain" description="CBS" evidence="8">
    <location>
        <begin position="266"/>
        <end position="317"/>
    </location>
</feature>
<evidence type="ECO:0000259" key="9">
    <source>
        <dbReference type="PROSITE" id="PS51464"/>
    </source>
</evidence>
<dbReference type="FunFam" id="3.40.50.10490:FF:000011">
    <property type="entry name" value="Arabinose 5-phosphate isomerase"/>
    <property type="match status" value="1"/>
</dbReference>
<evidence type="ECO:0000256" key="6">
    <source>
        <dbReference type="PIRSR" id="PIRSR004692-3"/>
    </source>
</evidence>
<dbReference type="GO" id="GO:0005975">
    <property type="term" value="P:carbohydrate metabolic process"/>
    <property type="evidence" value="ECO:0007669"/>
    <property type="project" value="InterPro"/>
</dbReference>
<dbReference type="InterPro" id="IPR050986">
    <property type="entry name" value="GutQ/KpsF_isomerases"/>
</dbReference>
<dbReference type="PROSITE" id="PS51371">
    <property type="entry name" value="CBS"/>
    <property type="match status" value="2"/>
</dbReference>
<keyword evidence="11" id="KW-1185">Reference proteome</keyword>
<dbReference type="SMART" id="SM00116">
    <property type="entry name" value="CBS"/>
    <property type="match status" value="2"/>
</dbReference>
<dbReference type="AlphaFoldDB" id="A0A4V3AV10"/>
<evidence type="ECO:0000256" key="5">
    <source>
        <dbReference type="PIRSR" id="PIRSR004692-2"/>
    </source>
</evidence>
<dbReference type="PANTHER" id="PTHR42745:SF1">
    <property type="entry name" value="ARABINOSE 5-PHOSPHATE ISOMERASE KDSD"/>
    <property type="match status" value="1"/>
</dbReference>
<dbReference type="EMBL" id="SMYL01000002">
    <property type="protein sequence ID" value="TDK67448.1"/>
    <property type="molecule type" value="Genomic_DNA"/>
</dbReference>
<dbReference type="Proteomes" id="UP000294829">
    <property type="component" value="Unassembled WGS sequence"/>
</dbReference>
<dbReference type="SUPFAM" id="SSF54631">
    <property type="entry name" value="CBS-domain pair"/>
    <property type="match status" value="1"/>
</dbReference>
<dbReference type="InterPro" id="IPR004800">
    <property type="entry name" value="KdsD/KpsF-type"/>
</dbReference>
<dbReference type="InterPro" id="IPR035474">
    <property type="entry name" value="SIS_Kpsf"/>
</dbReference>
<dbReference type="InterPro" id="IPR000644">
    <property type="entry name" value="CBS_dom"/>
</dbReference>
<dbReference type="RefSeq" id="WP_133326709.1">
    <property type="nucleotide sequence ID" value="NZ_SMYL01000002.1"/>
</dbReference>
<dbReference type="CDD" id="cd05014">
    <property type="entry name" value="SIS_Kpsf"/>
    <property type="match status" value="1"/>
</dbReference>
<feature type="domain" description="CBS" evidence="8">
    <location>
        <begin position="203"/>
        <end position="259"/>
    </location>
</feature>
<feature type="binding site" evidence="5">
    <location>
        <position position="74"/>
    </location>
    <ligand>
        <name>Zn(2+)</name>
        <dbReference type="ChEBI" id="CHEBI:29105"/>
    </ligand>
</feature>
<protein>
    <submittedName>
        <fullName evidence="10">KpsF/GutQ family sugar-phosphate isomerase</fullName>
    </submittedName>
</protein>
<accession>A0A4V3AV10</accession>
<comment type="similarity">
    <text evidence="1 4">Belongs to the SIS family. GutQ/KpsF subfamily.</text>
</comment>
<reference evidence="10 11" key="1">
    <citation type="submission" date="2019-03" db="EMBL/GenBank/DDBJ databases">
        <title>Sapientia aquatica gen. nov., sp. nov., isolated from a crater lake.</title>
        <authorList>
            <person name="Felfoldi T."/>
            <person name="Szabo A."/>
            <person name="Toth E."/>
            <person name="Schumann P."/>
            <person name="Keki Z."/>
            <person name="Marialigeti K."/>
            <person name="Mathe I."/>
        </authorList>
    </citation>
    <scope>NUCLEOTIDE SEQUENCE [LARGE SCALE GENOMIC DNA]</scope>
    <source>
        <strain evidence="10 11">SA-152</strain>
    </source>
</reference>
<feature type="domain" description="SIS" evidence="9">
    <location>
        <begin position="33"/>
        <end position="176"/>
    </location>
</feature>
<keyword evidence="5" id="KW-0479">Metal-binding</keyword>
<proteinExistence type="inferred from homology"/>
<dbReference type="InterPro" id="IPR001347">
    <property type="entry name" value="SIS_dom"/>
</dbReference>
<keyword evidence="2" id="KW-0677">Repeat</keyword>
<comment type="caution">
    <text evidence="10">The sequence shown here is derived from an EMBL/GenBank/DDBJ whole genome shotgun (WGS) entry which is preliminary data.</text>
</comment>
<keyword evidence="10" id="KW-0413">Isomerase</keyword>
<dbReference type="GO" id="GO:0046872">
    <property type="term" value="F:metal ion binding"/>
    <property type="evidence" value="ECO:0007669"/>
    <property type="project" value="UniProtKB-KW"/>
</dbReference>
<dbReference type="PANTHER" id="PTHR42745">
    <property type="match status" value="1"/>
</dbReference>
<dbReference type="CDD" id="cd04604">
    <property type="entry name" value="CBS_pair_SIS_assoc"/>
    <property type="match status" value="1"/>
</dbReference>
<feature type="site" description="Catalytically relevant" evidence="6">
    <location>
        <position position="185"/>
    </location>
</feature>
<sequence length="317" mass="33951">MADWTDIGKKSILAEADALVVLAEKLDQRFSQVVELILNCQGKVVLSGLGKSGQIARKIASTFASTGTPAIYLHPSEASHGDLGMIEKRDIVIAISRSGESPELADILSYSRRFSIPLIAITAEAASTLGRAVDIVLLLPAMAEVCPLGLAPTTSTTMTLALGDALAVACIEGKEFKAAAFREFHPGGKLGKKLLLVKDVMHVRSELPLIAANVTVRQAVIEMSRARLGCVGLLDEQEKLIGIFTDGDLRRNLSAEIVEQPISLYMSRQPATIAPDTLVAEATQIMEAKRIPSIFVVENDDVVGIIHLHDLLARGIL</sequence>
<dbReference type="GO" id="GO:1901135">
    <property type="term" value="P:carbohydrate derivative metabolic process"/>
    <property type="evidence" value="ECO:0007669"/>
    <property type="project" value="InterPro"/>
</dbReference>
<dbReference type="Gene3D" id="3.40.50.10490">
    <property type="entry name" value="Glucose-6-phosphate isomerase like protein, domain 1"/>
    <property type="match status" value="1"/>
</dbReference>
<organism evidence="10 11">
    <name type="scientific">Sapientia aquatica</name>
    <dbReference type="NCBI Taxonomy" id="1549640"/>
    <lineage>
        <taxon>Bacteria</taxon>
        <taxon>Pseudomonadati</taxon>
        <taxon>Pseudomonadota</taxon>
        <taxon>Betaproteobacteria</taxon>
        <taxon>Burkholderiales</taxon>
        <taxon>Oxalobacteraceae</taxon>
        <taxon>Sapientia</taxon>
    </lineage>
</organism>
<evidence type="ECO:0000256" key="3">
    <source>
        <dbReference type="ARBA" id="ARBA00023122"/>
    </source>
</evidence>
<evidence type="ECO:0000256" key="1">
    <source>
        <dbReference type="ARBA" id="ARBA00008165"/>
    </source>
</evidence>
<evidence type="ECO:0000313" key="11">
    <source>
        <dbReference type="Proteomes" id="UP000294829"/>
    </source>
</evidence>
<dbReference type="Pfam" id="PF01380">
    <property type="entry name" value="SIS"/>
    <property type="match status" value="1"/>
</dbReference>
<dbReference type="Gene3D" id="3.10.580.10">
    <property type="entry name" value="CBS-domain"/>
    <property type="match status" value="1"/>
</dbReference>
<name>A0A4V3AV10_9BURK</name>
<gene>
    <name evidence="10" type="ORF">E2I14_06765</name>
</gene>
<evidence type="ECO:0000256" key="2">
    <source>
        <dbReference type="ARBA" id="ARBA00022737"/>
    </source>
</evidence>
<dbReference type="PIRSF" id="PIRSF004692">
    <property type="entry name" value="KdsD_KpsF"/>
    <property type="match status" value="1"/>
</dbReference>
<feature type="site" description="Catalytically relevant" evidence="6">
    <location>
        <position position="51"/>
    </location>
</feature>
<dbReference type="SUPFAM" id="SSF53697">
    <property type="entry name" value="SIS domain"/>
    <property type="match status" value="1"/>
</dbReference>
<dbReference type="InterPro" id="IPR046348">
    <property type="entry name" value="SIS_dom_sf"/>
</dbReference>
<dbReference type="GO" id="GO:0097367">
    <property type="term" value="F:carbohydrate derivative binding"/>
    <property type="evidence" value="ECO:0007669"/>
    <property type="project" value="InterPro"/>
</dbReference>
<feature type="site" description="Catalytically relevant" evidence="6">
    <location>
        <position position="103"/>
    </location>
</feature>
<evidence type="ECO:0000259" key="8">
    <source>
        <dbReference type="PROSITE" id="PS51371"/>
    </source>
</evidence>
<evidence type="ECO:0000256" key="7">
    <source>
        <dbReference type="PROSITE-ProRule" id="PRU00703"/>
    </source>
</evidence>
<dbReference type="OrthoDB" id="9762536at2"/>
<keyword evidence="5" id="KW-0862">Zinc</keyword>
<dbReference type="Pfam" id="PF00571">
    <property type="entry name" value="CBS"/>
    <property type="match status" value="2"/>
</dbReference>
<feature type="site" description="Catalytically relevant" evidence="6">
    <location>
        <position position="144"/>
    </location>
</feature>